<dbReference type="HOGENOM" id="CLU_118103_0_0_6"/>
<dbReference type="eggNOG" id="COG1253">
    <property type="taxonomic scope" value="Bacteria"/>
</dbReference>
<accession>H8Z461</accession>
<sequence>MDISEKERRAAIVAFDYDGIVPTIEAFYILSILYSAKRCLDAFDRYDALDKKEENAEELVCIVQEAVGHAAALSRYFWPSPKDKKNQPTLKHLTNKRGEKLRKAFQIDKDSPLFNRALRNAWEHFDERLDEYFLENDAGYFFPSCLLNTHALADDPTGHVFKLLDINEECLVLMGKKFFFAPIRTDVLRVKHKAKDFDSNGSRLSFNEGRL</sequence>
<reference evidence="1 2" key="2">
    <citation type="submission" date="2011-11" db="EMBL/GenBank/DDBJ databases">
        <authorList>
            <consortium name="US DOE Joint Genome Institute"/>
            <person name="Lucas S."/>
            <person name="Han J."/>
            <person name="Lapidus A."/>
            <person name="Cheng J.-F."/>
            <person name="Goodwin L."/>
            <person name="Pitluck S."/>
            <person name="Peters L."/>
            <person name="Ovchinnikova G."/>
            <person name="Zhang X."/>
            <person name="Detter J.C."/>
            <person name="Han C."/>
            <person name="Tapia R."/>
            <person name="Land M."/>
            <person name="Hauser L."/>
            <person name="Kyrpides N."/>
            <person name="Ivanova N."/>
            <person name="Pagani I."/>
            <person name="Vogl K."/>
            <person name="Liu Z."/>
            <person name="Overmann J."/>
            <person name="Frigaard N.-U."/>
            <person name="Bryant D."/>
            <person name="Woyke T."/>
        </authorList>
    </citation>
    <scope>NUCLEOTIDE SEQUENCE [LARGE SCALE GENOMIC DNA]</scope>
    <source>
        <strain evidence="1 2">970</strain>
    </source>
</reference>
<keyword evidence="2" id="KW-1185">Reference proteome</keyword>
<reference evidence="2" key="1">
    <citation type="submission" date="2011-06" db="EMBL/GenBank/DDBJ databases">
        <authorList>
            <consortium name="US DOE Joint Genome Institute (JGI-PGF)"/>
            <person name="Lucas S."/>
            <person name="Han J."/>
            <person name="Lapidus A."/>
            <person name="Cheng J.-F."/>
            <person name="Goodwin L."/>
            <person name="Pitluck S."/>
            <person name="Peters L."/>
            <person name="Land M.L."/>
            <person name="Hauser L."/>
            <person name="Vogl K."/>
            <person name="Liu Z."/>
            <person name="Overmann J."/>
            <person name="Frigaard N.-U."/>
            <person name="Bryant D.A."/>
            <person name="Woyke T.J."/>
        </authorList>
    </citation>
    <scope>NUCLEOTIDE SEQUENCE [LARGE SCALE GENOMIC DNA]</scope>
    <source>
        <strain evidence="2">970</strain>
    </source>
</reference>
<dbReference type="Proteomes" id="UP000002964">
    <property type="component" value="Unassembled WGS sequence"/>
</dbReference>
<name>H8Z461_9GAMM</name>
<dbReference type="STRING" id="631362.Thi970DRAFT_04837"/>
<evidence type="ECO:0000313" key="2">
    <source>
        <dbReference type="Proteomes" id="UP000002964"/>
    </source>
</evidence>
<proteinExistence type="predicted"/>
<evidence type="ECO:0000313" key="1">
    <source>
        <dbReference type="EMBL" id="EIC21147.1"/>
    </source>
</evidence>
<dbReference type="EMBL" id="JH603170">
    <property type="protein sequence ID" value="EIC21147.1"/>
    <property type="molecule type" value="Genomic_DNA"/>
</dbReference>
<dbReference type="AlphaFoldDB" id="H8Z461"/>
<dbReference type="RefSeq" id="WP_009151550.1">
    <property type="nucleotide sequence ID" value="NZ_CP121471.1"/>
</dbReference>
<gene>
    <name evidence="1" type="ORF">Thi970DRAFT_04837</name>
</gene>
<organism evidence="1 2">
    <name type="scientific">Thiorhodovibrio frisius</name>
    <dbReference type="NCBI Taxonomy" id="631362"/>
    <lineage>
        <taxon>Bacteria</taxon>
        <taxon>Pseudomonadati</taxon>
        <taxon>Pseudomonadota</taxon>
        <taxon>Gammaproteobacteria</taxon>
        <taxon>Chromatiales</taxon>
        <taxon>Chromatiaceae</taxon>
        <taxon>Thiorhodovibrio</taxon>
    </lineage>
</organism>
<protein>
    <submittedName>
        <fullName evidence="1">Uncharacterized protein</fullName>
    </submittedName>
</protein>